<keyword evidence="3" id="KW-1185">Reference proteome</keyword>
<protein>
    <submittedName>
        <fullName evidence="2">Uncharacterized protein</fullName>
    </submittedName>
</protein>
<evidence type="ECO:0000313" key="3">
    <source>
        <dbReference type="Proteomes" id="UP000824469"/>
    </source>
</evidence>
<dbReference type="Proteomes" id="UP000824469">
    <property type="component" value="Unassembled WGS sequence"/>
</dbReference>
<feature type="compositionally biased region" description="Basic and acidic residues" evidence="1">
    <location>
        <begin position="34"/>
        <end position="54"/>
    </location>
</feature>
<name>A0AA38GPZ7_TAXCH</name>
<feature type="compositionally biased region" description="Low complexity" evidence="1">
    <location>
        <begin position="1"/>
        <end position="16"/>
    </location>
</feature>
<accession>A0AA38GPZ7</accession>
<sequence>ANAAAASSAEFTSSTEQTVNVVEKQEAATGGAEIRNEEGVRKSGRILSERNAKS</sequence>
<evidence type="ECO:0000313" key="2">
    <source>
        <dbReference type="EMBL" id="KAH9326237.1"/>
    </source>
</evidence>
<feature type="region of interest" description="Disordered" evidence="1">
    <location>
        <begin position="1"/>
        <end position="54"/>
    </location>
</feature>
<feature type="non-terminal residue" evidence="2">
    <location>
        <position position="54"/>
    </location>
</feature>
<evidence type="ECO:0000256" key="1">
    <source>
        <dbReference type="SAM" id="MobiDB-lite"/>
    </source>
</evidence>
<comment type="caution">
    <text evidence="2">The sequence shown here is derived from an EMBL/GenBank/DDBJ whole genome shotgun (WGS) entry which is preliminary data.</text>
</comment>
<gene>
    <name evidence="2" type="ORF">KI387_006415</name>
</gene>
<proteinExistence type="predicted"/>
<feature type="non-terminal residue" evidence="2">
    <location>
        <position position="1"/>
    </location>
</feature>
<reference evidence="2 3" key="1">
    <citation type="journal article" date="2021" name="Nat. Plants">
        <title>The Taxus genome provides insights into paclitaxel biosynthesis.</title>
        <authorList>
            <person name="Xiong X."/>
            <person name="Gou J."/>
            <person name="Liao Q."/>
            <person name="Li Y."/>
            <person name="Zhou Q."/>
            <person name="Bi G."/>
            <person name="Li C."/>
            <person name="Du R."/>
            <person name="Wang X."/>
            <person name="Sun T."/>
            <person name="Guo L."/>
            <person name="Liang H."/>
            <person name="Lu P."/>
            <person name="Wu Y."/>
            <person name="Zhang Z."/>
            <person name="Ro D.K."/>
            <person name="Shang Y."/>
            <person name="Huang S."/>
            <person name="Yan J."/>
        </authorList>
    </citation>
    <scope>NUCLEOTIDE SEQUENCE [LARGE SCALE GENOMIC DNA]</scope>
    <source>
        <strain evidence="2">Ta-2019</strain>
    </source>
</reference>
<organism evidence="2 3">
    <name type="scientific">Taxus chinensis</name>
    <name type="common">Chinese yew</name>
    <name type="synonym">Taxus wallichiana var. chinensis</name>
    <dbReference type="NCBI Taxonomy" id="29808"/>
    <lineage>
        <taxon>Eukaryota</taxon>
        <taxon>Viridiplantae</taxon>
        <taxon>Streptophyta</taxon>
        <taxon>Embryophyta</taxon>
        <taxon>Tracheophyta</taxon>
        <taxon>Spermatophyta</taxon>
        <taxon>Pinopsida</taxon>
        <taxon>Pinidae</taxon>
        <taxon>Conifers II</taxon>
        <taxon>Cupressales</taxon>
        <taxon>Taxaceae</taxon>
        <taxon>Taxus</taxon>
    </lineage>
</organism>
<dbReference type="EMBL" id="JAHRHJ020000002">
    <property type="protein sequence ID" value="KAH9326237.1"/>
    <property type="molecule type" value="Genomic_DNA"/>
</dbReference>
<dbReference type="AlphaFoldDB" id="A0AA38GPZ7"/>